<dbReference type="STRING" id="637910.ROD_40921"/>
<dbReference type="EMBL" id="FN543502">
    <property type="protein sequence ID" value="CBG90793.1"/>
    <property type="molecule type" value="Genomic_DNA"/>
</dbReference>
<gene>
    <name evidence="2" type="ordered locus">ROD_40921</name>
</gene>
<accession>D2TI16</accession>
<protein>
    <submittedName>
        <fullName evidence="2">Membrane protein</fullName>
    </submittedName>
</protein>
<dbReference type="AlphaFoldDB" id="D2TI16"/>
<feature type="transmembrane region" description="Helical" evidence="1">
    <location>
        <begin position="24"/>
        <end position="44"/>
    </location>
</feature>
<sequence length="55" mass="6607">MFFLLSNEMSGKGGERVYFKINSLYWIFIALVLLIIRYAIVYNMTMRYHHISKDV</sequence>
<organism evidence="2 3">
    <name type="scientific">Citrobacter rodentium (strain ICC168)</name>
    <name type="common">Citrobacter freundii biotype 4280</name>
    <dbReference type="NCBI Taxonomy" id="637910"/>
    <lineage>
        <taxon>Bacteria</taxon>
        <taxon>Pseudomonadati</taxon>
        <taxon>Pseudomonadota</taxon>
        <taxon>Gammaproteobacteria</taxon>
        <taxon>Enterobacterales</taxon>
        <taxon>Enterobacteriaceae</taxon>
        <taxon>Citrobacter</taxon>
    </lineage>
</organism>
<dbReference type="HOGENOM" id="CLU_3023768_0_0_6"/>
<evidence type="ECO:0000313" key="3">
    <source>
        <dbReference type="Proteomes" id="UP000001889"/>
    </source>
</evidence>
<keyword evidence="3" id="KW-1185">Reference proteome</keyword>
<keyword evidence="1" id="KW-0812">Transmembrane</keyword>
<dbReference type="Proteomes" id="UP000001889">
    <property type="component" value="Chromosome"/>
</dbReference>
<keyword evidence="1" id="KW-0472">Membrane</keyword>
<evidence type="ECO:0000256" key="1">
    <source>
        <dbReference type="SAM" id="Phobius"/>
    </source>
</evidence>
<dbReference type="KEGG" id="cro:ROD_40921"/>
<keyword evidence="1" id="KW-1133">Transmembrane helix</keyword>
<evidence type="ECO:0000313" key="2">
    <source>
        <dbReference type="EMBL" id="CBG90793.1"/>
    </source>
</evidence>
<reference evidence="2 3" key="1">
    <citation type="journal article" date="2010" name="J. Bacteriol.">
        <title>The Citrobacter rodentium genome sequence reveals convergent evolution with human pathogenic Escherichia coli.</title>
        <authorList>
            <person name="Petty N.K."/>
            <person name="Bulgin R."/>
            <person name="Crepin V.F."/>
            <person name="Cerdeno-Tarraga A.M."/>
            <person name="Schroeder G.N."/>
            <person name="Quail M.A."/>
            <person name="Lennard N."/>
            <person name="Corton C."/>
            <person name="Barron A."/>
            <person name="Clark L."/>
            <person name="Toribio A.L."/>
            <person name="Parkhill J."/>
            <person name="Dougan G."/>
            <person name="Frankel G."/>
            <person name="Thomson N.R."/>
        </authorList>
    </citation>
    <scope>NUCLEOTIDE SEQUENCE [LARGE SCALE GENOMIC DNA]</scope>
    <source>
        <strain evidence="2 3">ICC168</strain>
    </source>
</reference>
<proteinExistence type="predicted"/>
<name>D2TI16_CITRI</name>